<sequence>LFDLAPGGVYLAAHVPMNTGGLLHHPFTFASSGIAGKSCFLSVALSVPCEYRDPPLQRRLFLRSSDFPPRHWRGDHFTNLNYLLFCSIPEQHNAAAWTRNNFNTFLNFDNRLGRKLAVASTTSLSNNTYHAHPCTALSNSFIII</sequence>
<gene>
    <name evidence="1" type="ORF">METZ01_LOCUS505108</name>
</gene>
<feature type="non-terminal residue" evidence="1">
    <location>
        <position position="144"/>
    </location>
</feature>
<dbReference type="AlphaFoldDB" id="A0A383E6P4"/>
<dbReference type="EMBL" id="UINC01223175">
    <property type="protein sequence ID" value="SVE52254.1"/>
    <property type="molecule type" value="Genomic_DNA"/>
</dbReference>
<feature type="non-terminal residue" evidence="1">
    <location>
        <position position="1"/>
    </location>
</feature>
<protein>
    <submittedName>
        <fullName evidence="1">Uncharacterized protein</fullName>
    </submittedName>
</protein>
<proteinExistence type="predicted"/>
<name>A0A383E6P4_9ZZZZ</name>
<accession>A0A383E6P4</accession>
<organism evidence="1">
    <name type="scientific">marine metagenome</name>
    <dbReference type="NCBI Taxonomy" id="408172"/>
    <lineage>
        <taxon>unclassified sequences</taxon>
        <taxon>metagenomes</taxon>
        <taxon>ecological metagenomes</taxon>
    </lineage>
</organism>
<evidence type="ECO:0000313" key="1">
    <source>
        <dbReference type="EMBL" id="SVE52254.1"/>
    </source>
</evidence>
<reference evidence="1" key="1">
    <citation type="submission" date="2018-05" db="EMBL/GenBank/DDBJ databases">
        <authorList>
            <person name="Lanie J.A."/>
            <person name="Ng W.-L."/>
            <person name="Kazmierczak K.M."/>
            <person name="Andrzejewski T.M."/>
            <person name="Davidsen T.M."/>
            <person name="Wayne K.J."/>
            <person name="Tettelin H."/>
            <person name="Glass J.I."/>
            <person name="Rusch D."/>
            <person name="Podicherti R."/>
            <person name="Tsui H.-C.T."/>
            <person name="Winkler M.E."/>
        </authorList>
    </citation>
    <scope>NUCLEOTIDE SEQUENCE</scope>
</reference>